<keyword evidence="2" id="KW-1185">Reference proteome</keyword>
<evidence type="ECO:0000313" key="2">
    <source>
        <dbReference type="Proteomes" id="UP000414233"/>
    </source>
</evidence>
<accession>A0A5E4X9K5</accession>
<evidence type="ECO:0000313" key="1">
    <source>
        <dbReference type="EMBL" id="VVE33031.1"/>
    </source>
</evidence>
<dbReference type="Proteomes" id="UP000414233">
    <property type="component" value="Unassembled WGS sequence"/>
</dbReference>
<reference evidence="1 2" key="1">
    <citation type="submission" date="2019-08" db="EMBL/GenBank/DDBJ databases">
        <authorList>
            <person name="Peeters C."/>
        </authorList>
    </citation>
    <scope>NUCLEOTIDE SEQUENCE [LARGE SCALE GENOMIC DNA]</scope>
    <source>
        <strain evidence="1 2">LMG 30175</strain>
    </source>
</reference>
<dbReference type="AlphaFoldDB" id="A0A5E4X9K5"/>
<proteinExistence type="predicted"/>
<gene>
    <name evidence="1" type="ORF">PTE30175_03657</name>
</gene>
<organism evidence="1 2">
    <name type="scientific">Pandoraea terrae</name>
    <dbReference type="NCBI Taxonomy" id="1537710"/>
    <lineage>
        <taxon>Bacteria</taxon>
        <taxon>Pseudomonadati</taxon>
        <taxon>Pseudomonadota</taxon>
        <taxon>Betaproteobacteria</taxon>
        <taxon>Burkholderiales</taxon>
        <taxon>Burkholderiaceae</taxon>
        <taxon>Pandoraea</taxon>
    </lineage>
</organism>
<dbReference type="OrthoDB" id="191053at2"/>
<dbReference type="RefSeq" id="WP_150698469.1">
    <property type="nucleotide sequence ID" value="NZ_CABPRZ010000016.1"/>
</dbReference>
<sequence>MDPKGFPTAWSTFCGAQKRGEQLFSFVTPISKVNRFAARFRVAKSFRGIDLEGIAEETSLGYAALCKVLLVYSTFETFLKITGEKNTEAVRADLDAHGAKSLLATIRKADKDNRFFRFLQKHVNKKLETQLKSYLDGEPCNVADLAAAIRHIFAHGWLSPGADKCNPKSVAKICNAVCDFLLDFMDSKFSTHIDKGMQKMHGSVPAR</sequence>
<name>A0A5E4X9K5_9BURK</name>
<dbReference type="EMBL" id="CABPRZ010000016">
    <property type="protein sequence ID" value="VVE33031.1"/>
    <property type="molecule type" value="Genomic_DNA"/>
</dbReference>
<protein>
    <submittedName>
        <fullName evidence="1">Uncharacterized protein</fullName>
    </submittedName>
</protein>